<comment type="similarity">
    <text evidence="7">Belongs to the binding-protein-dependent transport system permease family.</text>
</comment>
<organism evidence="10">
    <name type="scientific">Kribbella sp. HUAS MG21</name>
    <dbReference type="NCBI Taxonomy" id="3160966"/>
    <lineage>
        <taxon>Bacteria</taxon>
        <taxon>Bacillati</taxon>
        <taxon>Actinomycetota</taxon>
        <taxon>Actinomycetes</taxon>
        <taxon>Propionibacteriales</taxon>
        <taxon>Kribbellaceae</taxon>
        <taxon>Kribbella</taxon>
    </lineage>
</organism>
<keyword evidence="2 7" id="KW-0813">Transport</keyword>
<feature type="transmembrane region" description="Helical" evidence="7">
    <location>
        <begin position="131"/>
        <end position="151"/>
    </location>
</feature>
<sequence length="316" mass="34243">MTTQALRTEAEPTEAVPGRTAATAVRTPRSHKLTIGVLLAPACVGLAIFQLGPLVYALLNSFRQVSLLDLTNSKYVGLANYAELLQDTTFWHSMGNTLLYVVGKLVVQVPLAFALAVLLDRKLRGTALARAALFAPLVTSGAVIAVIWNLMYFPDTGLFNAIIDWSGLPTQPFLTSSAQALPAILLVGIWEDIGFSVLIFLAGLQAVPASVYEAAELDGVRGFRLARFVMLPLLRRTTMVVTFMATVFSFRVFTPIFVMTQGGPDNATNNAVYFMYQQAFQFSNLGYASAVGVTVIVLVAGLLALQARLLRTDLEY</sequence>
<evidence type="ECO:0000256" key="5">
    <source>
        <dbReference type="ARBA" id="ARBA00022989"/>
    </source>
</evidence>
<dbReference type="CDD" id="cd06261">
    <property type="entry name" value="TM_PBP2"/>
    <property type="match status" value="1"/>
</dbReference>
<evidence type="ECO:0000256" key="7">
    <source>
        <dbReference type="RuleBase" id="RU363032"/>
    </source>
</evidence>
<dbReference type="PANTHER" id="PTHR30193">
    <property type="entry name" value="ABC TRANSPORTER PERMEASE PROTEIN"/>
    <property type="match status" value="1"/>
</dbReference>
<keyword evidence="4 7" id="KW-0812">Transmembrane</keyword>
<evidence type="ECO:0000256" key="8">
    <source>
        <dbReference type="SAM" id="MobiDB-lite"/>
    </source>
</evidence>
<feature type="transmembrane region" description="Helical" evidence="7">
    <location>
        <begin position="98"/>
        <end position="119"/>
    </location>
</feature>
<keyword evidence="3" id="KW-1003">Cell membrane</keyword>
<evidence type="ECO:0000256" key="6">
    <source>
        <dbReference type="ARBA" id="ARBA00023136"/>
    </source>
</evidence>
<evidence type="ECO:0000256" key="3">
    <source>
        <dbReference type="ARBA" id="ARBA00022475"/>
    </source>
</evidence>
<dbReference type="GO" id="GO:0055085">
    <property type="term" value="P:transmembrane transport"/>
    <property type="evidence" value="ECO:0007669"/>
    <property type="project" value="InterPro"/>
</dbReference>
<dbReference type="PANTHER" id="PTHR30193:SF37">
    <property type="entry name" value="INNER MEMBRANE ABC TRANSPORTER PERMEASE PROTEIN YCJO"/>
    <property type="match status" value="1"/>
</dbReference>
<evidence type="ECO:0000256" key="2">
    <source>
        <dbReference type="ARBA" id="ARBA00022448"/>
    </source>
</evidence>
<keyword evidence="6 7" id="KW-0472">Membrane</keyword>
<gene>
    <name evidence="10" type="ORF">ABN611_27500</name>
</gene>
<dbReference type="Pfam" id="PF00528">
    <property type="entry name" value="BPD_transp_1"/>
    <property type="match status" value="1"/>
</dbReference>
<feature type="region of interest" description="Disordered" evidence="8">
    <location>
        <begin position="1"/>
        <end position="22"/>
    </location>
</feature>
<dbReference type="InterPro" id="IPR051393">
    <property type="entry name" value="ABC_transporter_permease"/>
</dbReference>
<evidence type="ECO:0000313" key="10">
    <source>
        <dbReference type="EMBL" id="XBV22300.1"/>
    </source>
</evidence>
<comment type="subcellular location">
    <subcellularLocation>
        <location evidence="1 7">Cell membrane</location>
        <topology evidence="1 7">Multi-pass membrane protein</topology>
    </subcellularLocation>
</comment>
<evidence type="ECO:0000259" key="9">
    <source>
        <dbReference type="PROSITE" id="PS50928"/>
    </source>
</evidence>
<dbReference type="RefSeq" id="WP_350275146.1">
    <property type="nucleotide sequence ID" value="NZ_CP158165.1"/>
</dbReference>
<feature type="transmembrane region" description="Helical" evidence="7">
    <location>
        <begin position="285"/>
        <end position="305"/>
    </location>
</feature>
<dbReference type="AlphaFoldDB" id="A0AAU7T6L4"/>
<name>A0AAU7T6L4_9ACTN</name>
<feature type="transmembrane region" description="Helical" evidence="7">
    <location>
        <begin position="233"/>
        <end position="253"/>
    </location>
</feature>
<dbReference type="InterPro" id="IPR000515">
    <property type="entry name" value="MetI-like"/>
</dbReference>
<feature type="transmembrane region" description="Helical" evidence="7">
    <location>
        <begin position="35"/>
        <end position="59"/>
    </location>
</feature>
<dbReference type="InterPro" id="IPR035906">
    <property type="entry name" value="MetI-like_sf"/>
</dbReference>
<dbReference type="GO" id="GO:0005886">
    <property type="term" value="C:plasma membrane"/>
    <property type="evidence" value="ECO:0007669"/>
    <property type="project" value="UniProtKB-SubCell"/>
</dbReference>
<keyword evidence="5 7" id="KW-1133">Transmembrane helix</keyword>
<protein>
    <submittedName>
        <fullName evidence="10">Sugar ABC transporter permease</fullName>
    </submittedName>
</protein>
<feature type="domain" description="ABC transmembrane type-1" evidence="9">
    <location>
        <begin position="94"/>
        <end position="306"/>
    </location>
</feature>
<reference evidence="10" key="1">
    <citation type="submission" date="2024-06" db="EMBL/GenBank/DDBJ databases">
        <title>Kribbella sp. strain HUAS MG21 genome sequences.</title>
        <authorList>
            <person name="Mo P."/>
        </authorList>
    </citation>
    <scope>NUCLEOTIDE SEQUENCE</scope>
    <source>
        <strain evidence="10">HUAS MG21</strain>
    </source>
</reference>
<accession>A0AAU7T6L4</accession>
<dbReference type="SUPFAM" id="SSF161098">
    <property type="entry name" value="MetI-like"/>
    <property type="match status" value="1"/>
</dbReference>
<proteinExistence type="inferred from homology"/>
<dbReference type="PROSITE" id="PS50928">
    <property type="entry name" value="ABC_TM1"/>
    <property type="match status" value="1"/>
</dbReference>
<dbReference type="EMBL" id="CP158165">
    <property type="protein sequence ID" value="XBV22300.1"/>
    <property type="molecule type" value="Genomic_DNA"/>
</dbReference>
<dbReference type="Gene3D" id="1.10.3720.10">
    <property type="entry name" value="MetI-like"/>
    <property type="match status" value="1"/>
</dbReference>
<evidence type="ECO:0000256" key="1">
    <source>
        <dbReference type="ARBA" id="ARBA00004651"/>
    </source>
</evidence>
<evidence type="ECO:0000256" key="4">
    <source>
        <dbReference type="ARBA" id="ARBA00022692"/>
    </source>
</evidence>